<evidence type="ECO:0000313" key="3">
    <source>
        <dbReference type="Proteomes" id="UP001188597"/>
    </source>
</evidence>
<proteinExistence type="predicted"/>
<evidence type="ECO:0000256" key="1">
    <source>
        <dbReference type="SAM" id="Phobius"/>
    </source>
</evidence>
<keyword evidence="3" id="KW-1185">Reference proteome</keyword>
<name>A0AA88VW41_9ASTE</name>
<reference evidence="2" key="1">
    <citation type="submission" date="2022-12" db="EMBL/GenBank/DDBJ databases">
        <title>Draft genome assemblies for two species of Escallonia (Escalloniales).</title>
        <authorList>
            <person name="Chanderbali A."/>
            <person name="Dervinis C."/>
            <person name="Anghel I."/>
            <person name="Soltis D."/>
            <person name="Soltis P."/>
            <person name="Zapata F."/>
        </authorList>
    </citation>
    <scope>NUCLEOTIDE SEQUENCE</scope>
    <source>
        <strain evidence="2">UCBG64.0493</strain>
        <tissue evidence="2">Leaf</tissue>
    </source>
</reference>
<sequence length="99" mass="10989">MDSLHLTVIGVFASLMFLYHAFVGRTDNTKCSNSSTEAPEQLVVGINFSTGRLVQWLISMGRPSTSDLVVVVLLWLIVGKWQENASLLMTRLLLPVLLQ</sequence>
<protein>
    <submittedName>
        <fullName evidence="2">Uncharacterized protein</fullName>
    </submittedName>
</protein>
<feature type="transmembrane region" description="Helical" evidence="1">
    <location>
        <begin position="6"/>
        <end position="23"/>
    </location>
</feature>
<evidence type="ECO:0000313" key="2">
    <source>
        <dbReference type="EMBL" id="KAK3015143.1"/>
    </source>
</evidence>
<keyword evidence="1" id="KW-0472">Membrane</keyword>
<dbReference type="Proteomes" id="UP001188597">
    <property type="component" value="Unassembled WGS sequence"/>
</dbReference>
<accession>A0AA88VW41</accession>
<keyword evidence="1" id="KW-0812">Transmembrane</keyword>
<dbReference type="AlphaFoldDB" id="A0AA88VW41"/>
<keyword evidence="1" id="KW-1133">Transmembrane helix</keyword>
<dbReference type="EMBL" id="JAVXUP010001164">
    <property type="protein sequence ID" value="KAK3015143.1"/>
    <property type="molecule type" value="Genomic_DNA"/>
</dbReference>
<comment type="caution">
    <text evidence="2">The sequence shown here is derived from an EMBL/GenBank/DDBJ whole genome shotgun (WGS) entry which is preliminary data.</text>
</comment>
<gene>
    <name evidence="2" type="ORF">RJ639_006293</name>
</gene>
<organism evidence="2 3">
    <name type="scientific">Escallonia herrerae</name>
    <dbReference type="NCBI Taxonomy" id="1293975"/>
    <lineage>
        <taxon>Eukaryota</taxon>
        <taxon>Viridiplantae</taxon>
        <taxon>Streptophyta</taxon>
        <taxon>Embryophyta</taxon>
        <taxon>Tracheophyta</taxon>
        <taxon>Spermatophyta</taxon>
        <taxon>Magnoliopsida</taxon>
        <taxon>eudicotyledons</taxon>
        <taxon>Gunneridae</taxon>
        <taxon>Pentapetalae</taxon>
        <taxon>asterids</taxon>
        <taxon>campanulids</taxon>
        <taxon>Escalloniales</taxon>
        <taxon>Escalloniaceae</taxon>
        <taxon>Escallonia</taxon>
    </lineage>
</organism>